<dbReference type="STRING" id="1184609.KILIM_016_00310"/>
<organism evidence="1 2">
    <name type="scientific">Kineosphaera limosa NBRC 100340</name>
    <dbReference type="NCBI Taxonomy" id="1184609"/>
    <lineage>
        <taxon>Bacteria</taxon>
        <taxon>Bacillati</taxon>
        <taxon>Actinomycetota</taxon>
        <taxon>Actinomycetes</taxon>
        <taxon>Micrococcales</taxon>
        <taxon>Dermatophilaceae</taxon>
        <taxon>Kineosphaera</taxon>
    </lineage>
</organism>
<dbReference type="EMBL" id="BAHD01000016">
    <property type="protein sequence ID" value="GAB95091.1"/>
    <property type="molecule type" value="Genomic_DNA"/>
</dbReference>
<reference evidence="1 2" key="1">
    <citation type="submission" date="2012-08" db="EMBL/GenBank/DDBJ databases">
        <title>Whole genome shotgun sequence of Kineosphaera limosa NBRC 100340.</title>
        <authorList>
            <person name="Yoshida I."/>
            <person name="Isaki S."/>
            <person name="Hosoyama A."/>
            <person name="Tsuchikane K."/>
            <person name="Katsumata H."/>
            <person name="Ando Y."/>
            <person name="Ohji S."/>
            <person name="Hamada M."/>
            <person name="Tamura T."/>
            <person name="Yamazoe A."/>
            <person name="Yamazaki S."/>
            <person name="Fujita N."/>
        </authorList>
    </citation>
    <scope>NUCLEOTIDE SEQUENCE [LARGE SCALE GENOMIC DNA]</scope>
    <source>
        <strain evidence="1 2">NBRC 100340</strain>
    </source>
</reference>
<proteinExistence type="predicted"/>
<dbReference type="Proteomes" id="UP000008366">
    <property type="component" value="Unassembled WGS sequence"/>
</dbReference>
<name>K6WMQ3_9MICO</name>
<dbReference type="AlphaFoldDB" id="K6WMQ3"/>
<evidence type="ECO:0000313" key="2">
    <source>
        <dbReference type="Proteomes" id="UP000008366"/>
    </source>
</evidence>
<dbReference type="RefSeq" id="WP_006591623.1">
    <property type="nucleotide sequence ID" value="NZ_BAHD01000016.1"/>
</dbReference>
<comment type="caution">
    <text evidence="1">The sequence shown here is derived from an EMBL/GenBank/DDBJ whole genome shotgun (WGS) entry which is preliminary data.</text>
</comment>
<gene>
    <name evidence="1" type="ORF">KILIM_016_00310</name>
</gene>
<protein>
    <submittedName>
        <fullName evidence="1">Uncharacterized protein</fullName>
    </submittedName>
</protein>
<keyword evidence="2" id="KW-1185">Reference proteome</keyword>
<accession>K6WMQ3</accession>
<sequence>MTSDFSVARIRQTEPMALTPPSGVRKAIYESASYGPLLESDKRMLEEFSGMEFDWPPVSGGAFPGDAVGIALIRKGQLQDGARLGSGDLMSAMSRLQSVYQRMNGSGIFTDEFMTYVAQRSADSPAAFSQLARLTGRDIYA</sequence>
<evidence type="ECO:0000313" key="1">
    <source>
        <dbReference type="EMBL" id="GAB95091.1"/>
    </source>
</evidence>